<evidence type="ECO:0000313" key="2">
    <source>
        <dbReference type="EMBL" id="CUV14284.1"/>
    </source>
</evidence>
<reference evidence="2" key="1">
    <citation type="submission" date="2015-10" db="EMBL/GenBank/DDBJ databases">
        <authorList>
            <person name="Gilbert D.G."/>
        </authorList>
    </citation>
    <scope>NUCLEOTIDE SEQUENCE</scope>
    <source>
        <strain evidence="2">Phyl III-seqv23</strain>
    </source>
</reference>
<accession>A0A0S4TWA1</accession>
<proteinExistence type="predicted"/>
<gene>
    <name evidence="2" type="ORF">RUN39_v1_750069</name>
</gene>
<organism evidence="2">
    <name type="scientific">Ralstonia solanacearum</name>
    <name type="common">Pseudomonas solanacearum</name>
    <dbReference type="NCBI Taxonomy" id="305"/>
    <lineage>
        <taxon>Bacteria</taxon>
        <taxon>Pseudomonadati</taxon>
        <taxon>Pseudomonadota</taxon>
        <taxon>Betaproteobacteria</taxon>
        <taxon>Burkholderiales</taxon>
        <taxon>Burkholderiaceae</taxon>
        <taxon>Ralstonia</taxon>
        <taxon>Ralstonia solanacearum species complex</taxon>
    </lineage>
</organism>
<dbReference type="AlphaFoldDB" id="A0A0S4TWA1"/>
<sequence length="137" mass="15518">MEAERISLRQWPRSRSATARSALRAPSCPAVWCRRMRRCCCALAGYSRSAWVVAEYIARIDGEGRKRPIDQVKRRDPARQACASGRQAYSHTPPDISIVMLEVGWTRLPWEPKDRAGHQSTTPSKRFPLHCSGGNVR</sequence>
<name>A0A0S4TWA1_RALSL</name>
<dbReference type="EMBL" id="LN899819">
    <property type="protein sequence ID" value="CUV14284.1"/>
    <property type="molecule type" value="Genomic_DNA"/>
</dbReference>
<evidence type="ECO:0000256" key="1">
    <source>
        <dbReference type="SAM" id="MobiDB-lite"/>
    </source>
</evidence>
<feature type="region of interest" description="Disordered" evidence="1">
    <location>
        <begin position="114"/>
        <end position="137"/>
    </location>
</feature>
<protein>
    <submittedName>
        <fullName evidence="2">Uncharacterized protein</fullName>
    </submittedName>
</protein>